<feature type="compositionally biased region" description="Basic and acidic residues" evidence="1">
    <location>
        <begin position="1104"/>
        <end position="1115"/>
    </location>
</feature>
<feature type="region of interest" description="Disordered" evidence="1">
    <location>
        <begin position="358"/>
        <end position="656"/>
    </location>
</feature>
<feature type="region of interest" description="Disordered" evidence="1">
    <location>
        <begin position="120"/>
        <end position="141"/>
    </location>
</feature>
<organism evidence="2 3">
    <name type="scientific">Puccinia graminis f. sp. tritici</name>
    <dbReference type="NCBI Taxonomy" id="56615"/>
    <lineage>
        <taxon>Eukaryota</taxon>
        <taxon>Fungi</taxon>
        <taxon>Dikarya</taxon>
        <taxon>Basidiomycota</taxon>
        <taxon>Pucciniomycotina</taxon>
        <taxon>Pucciniomycetes</taxon>
        <taxon>Pucciniales</taxon>
        <taxon>Pucciniaceae</taxon>
        <taxon>Puccinia</taxon>
    </lineage>
</organism>
<keyword evidence="3" id="KW-1185">Reference proteome</keyword>
<proteinExistence type="predicted"/>
<feature type="region of interest" description="Disordered" evidence="1">
    <location>
        <begin position="1051"/>
        <end position="1128"/>
    </location>
</feature>
<dbReference type="AlphaFoldDB" id="A0A5B0NBT7"/>
<feature type="compositionally biased region" description="Low complexity" evidence="1">
    <location>
        <begin position="563"/>
        <end position="577"/>
    </location>
</feature>
<feature type="compositionally biased region" description="Polar residues" evidence="1">
    <location>
        <begin position="182"/>
        <end position="191"/>
    </location>
</feature>
<feature type="compositionally biased region" description="Pro residues" evidence="1">
    <location>
        <begin position="288"/>
        <end position="297"/>
    </location>
</feature>
<feature type="compositionally biased region" description="Low complexity" evidence="1">
    <location>
        <begin position="500"/>
        <end position="515"/>
    </location>
</feature>
<feature type="compositionally biased region" description="Basic and acidic residues" evidence="1">
    <location>
        <begin position="617"/>
        <end position="631"/>
    </location>
</feature>
<sequence>MSFKPSKKQFTKRPAASATSNDKATGPTLASPASEDTPDRPRKSFFSFKASSKRSTSRPAVNHVRPDNSGAIQFPSLGQQNLPSESPSTNSTFQLEIPVRNLRSSILFSQQFDLKKLGTHNESIHRDPSPTPLMSDIPSRPLRSTTRPASWMMMNDGTYAPPIKAQVQSGTTSGQAGPETFYNGSRISNRFESSDEDGPSHRSAGSGIHLSPAVPQPQQSAKLIGVLAGYQVQPTPASTVAPQAVPGPAPTTVAAQAVPAPGPTVAAQAVPGRLQPPITIHSQSDPRPALPPSPSRPAAPTASPQNSTYSPLAAFLGQAKSNVPAVLSKSAVPAAPQSVSKPPLPSSLLSAFLGSQSSTGEKAKSSNESPLAATATVRPTLKPSISLPKVRSSEGTSSARLNTPSAGLSPASARTPASERSSLVQESVNDAVSERSPPISPRPSPSPVGKPDVTTPKTPEVIYPTGGSSPAENDQAPKLETAVPSAIPVPISVDTSVTRSSWSSPCYSSSIRSESVLNSVQPSTTSTSPMPATSVLSHAPEKPSPAKRGRSRKRSVEKVYLDSCSQHSSSSSDNYSSVDGLADTKDHRHRKGSSDQSGAVTDPSSACSHSSSPPARNLEKYRSENLDEKKPVSQAQAKSEVHEQGNELKAEKGDDNVLEVSDHLDDEAEVEDQTPQQPKIKFEQLVCHPDIFRKIICHLDYLDFFSLSQISHEFQEELEDDPRLREIILKRYLSGFGYRSLSPHFKIGHRQRELVTISLKDLANFYAGLEFESLELIGFAKQALKPKGLDYRTAKMIRSSTRAHNKLVAYIRAVEELDPVPAMYRHVGRSDEPVYRSGKAALFKVWVPCADHWMSNEELAECERELWRSQVWSYLKKGDVCWNLAVGDFGNEGKLLFDGRFLRDLLFEFDDVGHLPSWLNMLEFPPSYFHKIISSSTSSPIFYLDLSSFKDEIKKTLRLSEDKIEVASPQARYRVQRWVYRSVIKIPHGQWQGYVVIEVEGTSEHANDLLRRCCVHSDGTKKATPWRIMREKSRPGKLWIRSFYPLSSMASDIRNTHSPPQTNNPWHNDPHRPNSRNSPVALAINSGTRPNSKHLHSCSRSRNAPRDRTNNRRQEDEEDGDVPMYTTN</sequence>
<dbReference type="Proteomes" id="UP000324748">
    <property type="component" value="Unassembled WGS sequence"/>
</dbReference>
<evidence type="ECO:0000256" key="1">
    <source>
        <dbReference type="SAM" id="MobiDB-lite"/>
    </source>
</evidence>
<protein>
    <recommendedName>
        <fullName evidence="4">F-box domain-containing protein</fullName>
    </recommendedName>
</protein>
<feature type="compositionally biased region" description="Polar residues" evidence="1">
    <location>
        <begin position="418"/>
        <end position="430"/>
    </location>
</feature>
<name>A0A5B0NBT7_PUCGR</name>
<evidence type="ECO:0008006" key="4">
    <source>
        <dbReference type="Google" id="ProtNLM"/>
    </source>
</evidence>
<feature type="compositionally biased region" description="Basic residues" evidence="1">
    <location>
        <begin position="1"/>
        <end position="11"/>
    </location>
</feature>
<dbReference type="EMBL" id="VSWC01000105">
    <property type="protein sequence ID" value="KAA1086701.1"/>
    <property type="molecule type" value="Genomic_DNA"/>
</dbReference>
<gene>
    <name evidence="2" type="ORF">PGT21_009121</name>
</gene>
<feature type="compositionally biased region" description="Polar residues" evidence="1">
    <location>
        <begin position="393"/>
        <end position="406"/>
    </location>
</feature>
<feature type="compositionally biased region" description="Basic and acidic residues" evidence="1">
    <location>
        <begin position="639"/>
        <end position="656"/>
    </location>
</feature>
<feature type="region of interest" description="Disordered" evidence="1">
    <location>
        <begin position="168"/>
        <end position="216"/>
    </location>
</feature>
<feature type="compositionally biased region" description="Polar residues" evidence="1">
    <location>
        <begin position="76"/>
        <end position="91"/>
    </location>
</feature>
<dbReference type="OrthoDB" id="3365519at2759"/>
<feature type="compositionally biased region" description="Polar residues" evidence="1">
    <location>
        <begin position="1056"/>
        <end position="1066"/>
    </location>
</feature>
<evidence type="ECO:0000313" key="2">
    <source>
        <dbReference type="EMBL" id="KAA1086701.1"/>
    </source>
</evidence>
<evidence type="ECO:0000313" key="3">
    <source>
        <dbReference type="Proteomes" id="UP000324748"/>
    </source>
</evidence>
<reference evidence="2 3" key="1">
    <citation type="submission" date="2019-05" db="EMBL/GenBank/DDBJ databases">
        <title>Emergence of the Ug99 lineage of the wheat stem rust pathogen through somatic hybridization.</title>
        <authorList>
            <person name="Li F."/>
            <person name="Upadhyaya N.M."/>
            <person name="Sperschneider J."/>
            <person name="Matny O."/>
            <person name="Nguyen-Phuc H."/>
            <person name="Mago R."/>
            <person name="Raley C."/>
            <person name="Miller M.E."/>
            <person name="Silverstein K.A.T."/>
            <person name="Henningsen E."/>
            <person name="Hirsch C.D."/>
            <person name="Visser B."/>
            <person name="Pretorius Z.A."/>
            <person name="Steffenson B.J."/>
            <person name="Schwessinger B."/>
            <person name="Dodds P.N."/>
            <person name="Figueroa M."/>
        </authorList>
    </citation>
    <scope>NUCLEOTIDE SEQUENCE [LARGE SCALE GENOMIC DNA]</scope>
    <source>
        <strain evidence="2">21-0</strain>
    </source>
</reference>
<comment type="caution">
    <text evidence="2">The sequence shown here is derived from an EMBL/GenBank/DDBJ whole genome shotgun (WGS) entry which is preliminary data.</text>
</comment>
<accession>A0A5B0NBT7</accession>
<feature type="compositionally biased region" description="Pro residues" evidence="1">
    <location>
        <begin position="438"/>
        <end position="448"/>
    </location>
</feature>
<feature type="region of interest" description="Disordered" evidence="1">
    <location>
        <begin position="276"/>
        <end position="309"/>
    </location>
</feature>
<feature type="compositionally biased region" description="Low complexity" evidence="1">
    <location>
        <begin position="522"/>
        <end position="534"/>
    </location>
</feature>
<feature type="compositionally biased region" description="Low complexity" evidence="1">
    <location>
        <begin position="603"/>
        <end position="615"/>
    </location>
</feature>
<feature type="region of interest" description="Disordered" evidence="1">
    <location>
        <begin position="1"/>
        <end position="91"/>
    </location>
</feature>